<accession>A0ACD5VAM4</accession>
<evidence type="ECO:0000313" key="1">
    <source>
        <dbReference type="EnsemblPlants" id="AVESA.00010b.r2.3AG0410220.2.CDS"/>
    </source>
</evidence>
<organism evidence="1 2">
    <name type="scientific">Avena sativa</name>
    <name type="common">Oat</name>
    <dbReference type="NCBI Taxonomy" id="4498"/>
    <lineage>
        <taxon>Eukaryota</taxon>
        <taxon>Viridiplantae</taxon>
        <taxon>Streptophyta</taxon>
        <taxon>Embryophyta</taxon>
        <taxon>Tracheophyta</taxon>
        <taxon>Spermatophyta</taxon>
        <taxon>Magnoliopsida</taxon>
        <taxon>Liliopsida</taxon>
        <taxon>Poales</taxon>
        <taxon>Poaceae</taxon>
        <taxon>BOP clade</taxon>
        <taxon>Pooideae</taxon>
        <taxon>Poodae</taxon>
        <taxon>Poeae</taxon>
        <taxon>Poeae Chloroplast Group 1 (Aveneae type)</taxon>
        <taxon>Aveninae</taxon>
        <taxon>Avena</taxon>
    </lineage>
</organism>
<proteinExistence type="predicted"/>
<sequence>MARHGAAAYTFAVALALGVLAAIPAEVQSIGVVYSSVNSDDLPSASDVVKLYQSNGITGMRLYLPDGNILRALRGTNISLILDVGNDQLASLAASASDAAAWVQANVQPHDAVNIKYIAVGNEVAGNDRENILPAMQNVNGALSAAGLGGIIKVSTAVQSGVVTGFPPSQGAFSASYVGTIAQYLASTGAPLLANVYPYFAYVDNQPNVGIDYALFASSGAVVQDGGNAYRNVFDALVDTIYSALEGAGAGSVDVVVSESGWPSAGGTAATKANAQTYNQNLIDHVGPGTPKRPGGMEAYIFAMFNEDNKTEKHFGLFNLDKSPAYPITF</sequence>
<reference evidence="1" key="2">
    <citation type="submission" date="2025-09" db="UniProtKB">
        <authorList>
            <consortium name="EnsemblPlants"/>
        </authorList>
    </citation>
    <scope>IDENTIFICATION</scope>
</reference>
<name>A0ACD5VAM4_AVESA</name>
<protein>
    <submittedName>
        <fullName evidence="1">Uncharacterized protein</fullName>
    </submittedName>
</protein>
<reference evidence="1" key="1">
    <citation type="submission" date="2021-05" db="EMBL/GenBank/DDBJ databases">
        <authorList>
            <person name="Scholz U."/>
            <person name="Mascher M."/>
            <person name="Fiebig A."/>
        </authorList>
    </citation>
    <scope>NUCLEOTIDE SEQUENCE [LARGE SCALE GENOMIC DNA]</scope>
</reference>
<dbReference type="Proteomes" id="UP001732700">
    <property type="component" value="Chromosome 3A"/>
</dbReference>
<keyword evidence="2" id="KW-1185">Reference proteome</keyword>
<evidence type="ECO:0000313" key="2">
    <source>
        <dbReference type="Proteomes" id="UP001732700"/>
    </source>
</evidence>
<dbReference type="EnsemblPlants" id="AVESA.00010b.r2.3AG0410220.2">
    <property type="protein sequence ID" value="AVESA.00010b.r2.3AG0410220.2.CDS"/>
    <property type="gene ID" value="AVESA.00010b.r2.3AG0410220"/>
</dbReference>